<dbReference type="PANTHER" id="PTHR46796:SF7">
    <property type="entry name" value="ARAC FAMILY TRANSCRIPTIONAL REGULATOR"/>
    <property type="match status" value="1"/>
</dbReference>
<keyword evidence="3" id="KW-0804">Transcription</keyword>
<organism evidence="5 6">
    <name type="scientific">Acidovorax temperans</name>
    <dbReference type="NCBI Taxonomy" id="80878"/>
    <lineage>
        <taxon>Bacteria</taxon>
        <taxon>Pseudomonadati</taxon>
        <taxon>Pseudomonadota</taxon>
        <taxon>Betaproteobacteria</taxon>
        <taxon>Burkholderiales</taxon>
        <taxon>Comamonadaceae</taxon>
        <taxon>Acidovorax</taxon>
    </lineage>
</organism>
<dbReference type="Pfam" id="PF12833">
    <property type="entry name" value="HTH_18"/>
    <property type="match status" value="1"/>
</dbReference>
<gene>
    <name evidence="5" type="ORF">RP29_11410</name>
</gene>
<dbReference type="InterPro" id="IPR037923">
    <property type="entry name" value="HTH-like"/>
</dbReference>
<name>A0A0D7K8N8_9BURK</name>
<dbReference type="Pfam" id="PF12852">
    <property type="entry name" value="Cupin_6"/>
    <property type="match status" value="1"/>
</dbReference>
<evidence type="ECO:0000256" key="3">
    <source>
        <dbReference type="ARBA" id="ARBA00023163"/>
    </source>
</evidence>
<dbReference type="InterPro" id="IPR032783">
    <property type="entry name" value="AraC_lig"/>
</dbReference>
<dbReference type="GO" id="GO:0043565">
    <property type="term" value="F:sequence-specific DNA binding"/>
    <property type="evidence" value="ECO:0007669"/>
    <property type="project" value="InterPro"/>
</dbReference>
<dbReference type="PANTHER" id="PTHR46796">
    <property type="entry name" value="HTH-TYPE TRANSCRIPTIONAL ACTIVATOR RHAS-RELATED"/>
    <property type="match status" value="1"/>
</dbReference>
<keyword evidence="1" id="KW-0805">Transcription regulation</keyword>
<dbReference type="STRING" id="80878.RP29_11410"/>
<evidence type="ECO:0000256" key="1">
    <source>
        <dbReference type="ARBA" id="ARBA00023015"/>
    </source>
</evidence>
<evidence type="ECO:0000259" key="4">
    <source>
        <dbReference type="PROSITE" id="PS01124"/>
    </source>
</evidence>
<dbReference type="SUPFAM" id="SSF51215">
    <property type="entry name" value="Regulatory protein AraC"/>
    <property type="match status" value="1"/>
</dbReference>
<accession>A0A0D7K8N8</accession>
<dbReference type="EMBL" id="JXYQ01000035">
    <property type="protein sequence ID" value="KJA10369.1"/>
    <property type="molecule type" value="Genomic_DNA"/>
</dbReference>
<evidence type="ECO:0000313" key="5">
    <source>
        <dbReference type="EMBL" id="KJA10369.1"/>
    </source>
</evidence>
<sequence>MDRLSPLFARSVPSARVFYSGNLCQISAFEAEAHVGHVHLMRRGTMSVIDRHGRASRVEEPSLLFFPQSSAHRLVPDSADGVDLVCASVDLGDEARGALISAMPEVLVIPLNQSSSLSPALDLLFQEAFDEKCGRQAALDLLMEYLLILLLRHLLDISSVTTGILAALGDPRLSKAVTSMHDRPGHAWTLESLAETAGMSRARFANHFREVSGLTALDYLTAWRITVVKGLLKRGKPLKSIAPMVGYASAVALTRAFTHRVGMPPLAWLQTHTDQD</sequence>
<proteinExistence type="predicted"/>
<keyword evidence="2" id="KW-0238">DNA-binding</keyword>
<feature type="domain" description="HTH araC/xylS-type" evidence="4">
    <location>
        <begin position="174"/>
        <end position="271"/>
    </location>
</feature>
<dbReference type="GeneID" id="34231490"/>
<evidence type="ECO:0000256" key="2">
    <source>
        <dbReference type="ARBA" id="ARBA00023125"/>
    </source>
</evidence>
<dbReference type="PATRIC" id="fig|80878.5.peg.1957"/>
<dbReference type="SMART" id="SM00342">
    <property type="entry name" value="HTH_ARAC"/>
    <property type="match status" value="1"/>
</dbReference>
<protein>
    <recommendedName>
        <fullName evidence="4">HTH araC/xylS-type domain-containing protein</fullName>
    </recommendedName>
</protein>
<dbReference type="SUPFAM" id="SSF46689">
    <property type="entry name" value="Homeodomain-like"/>
    <property type="match status" value="2"/>
</dbReference>
<dbReference type="Proteomes" id="UP000032566">
    <property type="component" value="Unassembled WGS sequence"/>
</dbReference>
<keyword evidence="6" id="KW-1185">Reference proteome</keyword>
<comment type="caution">
    <text evidence="5">The sequence shown here is derived from an EMBL/GenBank/DDBJ whole genome shotgun (WGS) entry which is preliminary data.</text>
</comment>
<dbReference type="AlphaFoldDB" id="A0A0D7K8N8"/>
<dbReference type="InterPro" id="IPR009057">
    <property type="entry name" value="Homeodomain-like_sf"/>
</dbReference>
<dbReference type="PROSITE" id="PS01124">
    <property type="entry name" value="HTH_ARAC_FAMILY_2"/>
    <property type="match status" value="1"/>
</dbReference>
<dbReference type="InterPro" id="IPR018060">
    <property type="entry name" value="HTH_AraC"/>
</dbReference>
<evidence type="ECO:0000313" key="6">
    <source>
        <dbReference type="Proteomes" id="UP000032566"/>
    </source>
</evidence>
<dbReference type="InterPro" id="IPR050204">
    <property type="entry name" value="AraC_XylS_family_regulators"/>
</dbReference>
<dbReference type="GO" id="GO:0003700">
    <property type="term" value="F:DNA-binding transcription factor activity"/>
    <property type="evidence" value="ECO:0007669"/>
    <property type="project" value="InterPro"/>
</dbReference>
<dbReference type="Gene3D" id="1.10.10.60">
    <property type="entry name" value="Homeodomain-like"/>
    <property type="match status" value="1"/>
</dbReference>
<dbReference type="RefSeq" id="WP_044398509.1">
    <property type="nucleotide sequence ID" value="NZ_CP117193.1"/>
</dbReference>
<reference evidence="5 6" key="1">
    <citation type="submission" date="2014-12" db="EMBL/GenBank/DDBJ databases">
        <title>Isolation of bacteria from lake water.</title>
        <authorList>
            <person name="Sheng K.-Y."/>
            <person name="Chin P.-S."/>
            <person name="Chan K.-G."/>
            <person name="Tan G.S."/>
        </authorList>
    </citation>
    <scope>NUCLEOTIDE SEQUENCE [LARGE SCALE GENOMIC DNA]</scope>
    <source>
        <strain evidence="5 6">KY4</strain>
    </source>
</reference>
<dbReference type="OrthoDB" id="9789899at2"/>